<dbReference type="PROSITE" id="PS00108">
    <property type="entry name" value="PROTEIN_KINASE_ST"/>
    <property type="match status" value="1"/>
</dbReference>
<evidence type="ECO:0000259" key="8">
    <source>
        <dbReference type="PROSITE" id="PS50011"/>
    </source>
</evidence>
<feature type="transmembrane region" description="Helical" evidence="7">
    <location>
        <begin position="345"/>
        <end position="365"/>
    </location>
</feature>
<gene>
    <name evidence="9" type="ORF">GCM10010151_36830</name>
</gene>
<dbReference type="PROSITE" id="PS50011">
    <property type="entry name" value="PROTEIN_KINASE_DOM"/>
    <property type="match status" value="1"/>
</dbReference>
<reference evidence="9 10" key="1">
    <citation type="journal article" date="2019" name="Int. J. Syst. Evol. Microbiol.">
        <title>The Global Catalogue of Microorganisms (GCM) 10K type strain sequencing project: providing services to taxonomists for standard genome sequencing and annotation.</title>
        <authorList>
            <consortium name="The Broad Institute Genomics Platform"/>
            <consortium name="The Broad Institute Genome Sequencing Center for Infectious Disease"/>
            <person name="Wu L."/>
            <person name="Ma J."/>
        </authorList>
    </citation>
    <scope>NUCLEOTIDE SEQUENCE [LARGE SCALE GENOMIC DNA]</scope>
    <source>
        <strain evidence="9 10">JCM 3146</strain>
    </source>
</reference>
<dbReference type="EMBL" id="BAAABM010000029">
    <property type="protein sequence ID" value="GAA0343812.1"/>
    <property type="molecule type" value="Genomic_DNA"/>
</dbReference>
<keyword evidence="2 5" id="KW-0547">Nucleotide-binding</keyword>
<keyword evidence="7" id="KW-1133">Transmembrane helix</keyword>
<dbReference type="InterPro" id="IPR011009">
    <property type="entry name" value="Kinase-like_dom_sf"/>
</dbReference>
<dbReference type="SUPFAM" id="SSF56112">
    <property type="entry name" value="Protein kinase-like (PK-like)"/>
    <property type="match status" value="1"/>
</dbReference>
<keyword evidence="3" id="KW-0418">Kinase</keyword>
<dbReference type="CDD" id="cd14014">
    <property type="entry name" value="STKc_PknB_like"/>
    <property type="match status" value="1"/>
</dbReference>
<keyword evidence="7" id="KW-0472">Membrane</keyword>
<dbReference type="Proteomes" id="UP001501822">
    <property type="component" value="Unassembled WGS sequence"/>
</dbReference>
<name>A0ABN0WQ08_9ACTN</name>
<evidence type="ECO:0000313" key="9">
    <source>
        <dbReference type="EMBL" id="GAA0343812.1"/>
    </source>
</evidence>
<feature type="binding site" evidence="5">
    <location>
        <position position="74"/>
    </location>
    <ligand>
        <name>ATP</name>
        <dbReference type="ChEBI" id="CHEBI:30616"/>
    </ligand>
</feature>
<dbReference type="InterPro" id="IPR008271">
    <property type="entry name" value="Ser/Thr_kinase_AS"/>
</dbReference>
<keyword evidence="4 5" id="KW-0067">ATP-binding</keyword>
<proteinExistence type="predicted"/>
<sequence>MAGRSRPSLCVEGCFLDHQCVWEGVRVSSEKLKPLEAGDPKKVGGYRLLARLGAGGMGRVYLGRSKGGRPVAVKVIHPHLAEDAQFRRRFEAEVAAVRRVGGIHTVQVVDARADADPPWLVTEYIAGPSLHEAVGEHGAFSAAAVAGLGAGLAEGLMAIHERGVVHRDLKPGNVLLAQDGPRIIDFGIARALDATSQTTRTSVVGTPGFMSPEQLRGREVGPASDVFCLAAVLAFAATGRRPFGEGPIEALGYRVVNEEPDLTGVPEPLLPLIASGLEKDPADRPGLDVFLERCSALAEGGDAPLPEPVSTMIATRVAETEVLAPPPQDAPGNGRRFPPLGRRRLPVAAAAVAVVLLVAFAAWAIEDDRNAPAISKAGATPSQTPTSPAPAPQPSEIASTTDSATPTPTPSSDPTRKAFEKISAGDCLDAYERPSGEWSRSKPRAVGCGRSDAYLKVWKVIDGDLGCNRHGADLDGELWWSYGKEPNEITLCVQRQFHTGDCFLATKGEEKNSVAISNTDLMTSWPCGAGSAPGEYDFVLRITAFTSGACPQGGRRVHWEVRGRTLCARIV</sequence>
<dbReference type="PROSITE" id="PS00107">
    <property type="entry name" value="PROTEIN_KINASE_ATP"/>
    <property type="match status" value="1"/>
</dbReference>
<keyword evidence="7" id="KW-0812">Transmembrane</keyword>
<evidence type="ECO:0000256" key="1">
    <source>
        <dbReference type="ARBA" id="ARBA00022679"/>
    </source>
</evidence>
<dbReference type="PANTHER" id="PTHR43289:SF34">
    <property type="entry name" value="SERINE_THREONINE-PROTEIN KINASE YBDM-RELATED"/>
    <property type="match status" value="1"/>
</dbReference>
<feature type="compositionally biased region" description="Low complexity" evidence="6">
    <location>
        <begin position="394"/>
        <end position="413"/>
    </location>
</feature>
<dbReference type="Gene3D" id="1.10.510.10">
    <property type="entry name" value="Transferase(Phosphotransferase) domain 1"/>
    <property type="match status" value="1"/>
</dbReference>
<dbReference type="Gene3D" id="3.30.200.20">
    <property type="entry name" value="Phosphorylase Kinase, domain 1"/>
    <property type="match status" value="1"/>
</dbReference>
<protein>
    <recommendedName>
        <fullName evidence="8">Protein kinase domain-containing protein</fullName>
    </recommendedName>
</protein>
<evidence type="ECO:0000256" key="6">
    <source>
        <dbReference type="SAM" id="MobiDB-lite"/>
    </source>
</evidence>
<evidence type="ECO:0000313" key="10">
    <source>
        <dbReference type="Proteomes" id="UP001501822"/>
    </source>
</evidence>
<dbReference type="SMART" id="SM00220">
    <property type="entry name" value="S_TKc"/>
    <property type="match status" value="1"/>
</dbReference>
<dbReference type="InterPro" id="IPR017441">
    <property type="entry name" value="Protein_kinase_ATP_BS"/>
</dbReference>
<evidence type="ECO:0000256" key="5">
    <source>
        <dbReference type="PROSITE-ProRule" id="PRU10141"/>
    </source>
</evidence>
<feature type="region of interest" description="Disordered" evidence="6">
    <location>
        <begin position="374"/>
        <end position="418"/>
    </location>
</feature>
<accession>A0ABN0WQ08</accession>
<dbReference type="PANTHER" id="PTHR43289">
    <property type="entry name" value="MITOGEN-ACTIVATED PROTEIN KINASE KINASE KINASE 20-RELATED"/>
    <property type="match status" value="1"/>
</dbReference>
<keyword evidence="10" id="KW-1185">Reference proteome</keyword>
<evidence type="ECO:0000256" key="3">
    <source>
        <dbReference type="ARBA" id="ARBA00022777"/>
    </source>
</evidence>
<evidence type="ECO:0000256" key="2">
    <source>
        <dbReference type="ARBA" id="ARBA00022741"/>
    </source>
</evidence>
<feature type="domain" description="Protein kinase" evidence="8">
    <location>
        <begin position="46"/>
        <end position="297"/>
    </location>
</feature>
<keyword evidence="1" id="KW-0808">Transferase</keyword>
<evidence type="ECO:0000256" key="7">
    <source>
        <dbReference type="SAM" id="Phobius"/>
    </source>
</evidence>
<organism evidence="9 10">
    <name type="scientific">Actinoallomurus spadix</name>
    <dbReference type="NCBI Taxonomy" id="79912"/>
    <lineage>
        <taxon>Bacteria</taxon>
        <taxon>Bacillati</taxon>
        <taxon>Actinomycetota</taxon>
        <taxon>Actinomycetes</taxon>
        <taxon>Streptosporangiales</taxon>
        <taxon>Thermomonosporaceae</taxon>
        <taxon>Actinoallomurus</taxon>
    </lineage>
</organism>
<dbReference type="Pfam" id="PF00069">
    <property type="entry name" value="Pkinase"/>
    <property type="match status" value="1"/>
</dbReference>
<evidence type="ECO:0000256" key="4">
    <source>
        <dbReference type="ARBA" id="ARBA00022840"/>
    </source>
</evidence>
<comment type="caution">
    <text evidence="9">The sequence shown here is derived from an EMBL/GenBank/DDBJ whole genome shotgun (WGS) entry which is preliminary data.</text>
</comment>
<dbReference type="InterPro" id="IPR000719">
    <property type="entry name" value="Prot_kinase_dom"/>
</dbReference>